<feature type="domain" description="DUF7595" evidence="1">
    <location>
        <begin position="68"/>
        <end position="292"/>
    </location>
</feature>
<name>M8CBU5_AEGTA</name>
<dbReference type="InterPro" id="IPR056016">
    <property type="entry name" value="DUF7595"/>
</dbReference>
<proteinExistence type="predicted"/>
<accession>M8CBU5</accession>
<dbReference type="PANTHER" id="PTHR35828:SF51">
    <property type="entry name" value="F-BOX DOMAIN-CONTAINING PROTEIN"/>
    <property type="match status" value="1"/>
</dbReference>
<dbReference type="PANTHER" id="PTHR35828">
    <property type="entry name" value="OS08G0203800 PROTEIN-RELATED"/>
    <property type="match status" value="1"/>
</dbReference>
<sequence length="340" mass="37975">MRCRVKEYISLCGPLRLQHGDRFVLPLLRGHLIYGSHDWSKPKEKLFLLDTSAPDATKLRTSTRGGFPLSSRDGLVLARVGVAKLTAPCVRPAHRYVLLVGDCDKAATSVGRHFQVVKACLDISQYGGNLQFQTFSTEHGAWGLYTETWLPNLQSRFQRSLGKARVTGGAVHWLCQTDTGSYVLRLRVKAAKVIVTKLPKGFPHNEEHQKLLATSSVGGDVLVLVAHDDKISAWAQSQHTAKWKQRPHVVINMTETILRFLDKAGGSCIPPTKPVKFSLVWFAERSGTVLINACSGSFWLDLQSMEIVRWFSDNRVPYTTQNIPYEMSLTAWVPTFSSTL</sequence>
<evidence type="ECO:0000259" key="1">
    <source>
        <dbReference type="Pfam" id="PF24523"/>
    </source>
</evidence>
<organism evidence="2">
    <name type="scientific">Aegilops tauschii</name>
    <name type="common">Tausch's goatgrass</name>
    <name type="synonym">Aegilops squarrosa</name>
    <dbReference type="NCBI Taxonomy" id="37682"/>
    <lineage>
        <taxon>Eukaryota</taxon>
        <taxon>Viridiplantae</taxon>
        <taxon>Streptophyta</taxon>
        <taxon>Embryophyta</taxon>
        <taxon>Tracheophyta</taxon>
        <taxon>Spermatophyta</taxon>
        <taxon>Magnoliopsida</taxon>
        <taxon>Liliopsida</taxon>
        <taxon>Poales</taxon>
        <taxon>Poaceae</taxon>
        <taxon>BOP clade</taxon>
        <taxon>Pooideae</taxon>
        <taxon>Triticodae</taxon>
        <taxon>Triticeae</taxon>
        <taxon>Triticinae</taxon>
        <taxon>Aegilops</taxon>
    </lineage>
</organism>
<dbReference type="Pfam" id="PF24523">
    <property type="entry name" value="DUF7595"/>
    <property type="match status" value="1"/>
</dbReference>
<reference evidence="2" key="1">
    <citation type="submission" date="2015-06" db="UniProtKB">
        <authorList>
            <consortium name="EnsemblPlants"/>
        </authorList>
    </citation>
    <scope>IDENTIFICATION</scope>
</reference>
<protein>
    <recommendedName>
        <fullName evidence="1">DUF7595 domain-containing protein</fullName>
    </recommendedName>
</protein>
<dbReference type="AlphaFoldDB" id="M8CBU5"/>
<dbReference type="EnsemblPlants" id="EMT31613">
    <property type="protein sequence ID" value="EMT31613"/>
    <property type="gene ID" value="F775_15006"/>
</dbReference>
<evidence type="ECO:0000313" key="2">
    <source>
        <dbReference type="EnsemblPlants" id="EMT31613"/>
    </source>
</evidence>